<evidence type="ECO:0000313" key="1">
    <source>
        <dbReference type="EMBL" id="MFC3053792.1"/>
    </source>
</evidence>
<gene>
    <name evidence="1" type="ORF">ACFOKA_17975</name>
</gene>
<evidence type="ECO:0000313" key="2">
    <source>
        <dbReference type="Proteomes" id="UP001595444"/>
    </source>
</evidence>
<keyword evidence="2" id="KW-1185">Reference proteome</keyword>
<accession>A0ABV7D9D2</accession>
<evidence type="ECO:0008006" key="3">
    <source>
        <dbReference type="Google" id="ProtNLM"/>
    </source>
</evidence>
<dbReference type="EMBL" id="JBHRSL010000028">
    <property type="protein sequence ID" value="MFC3053792.1"/>
    <property type="molecule type" value="Genomic_DNA"/>
</dbReference>
<name>A0ABV7D9D2_9PROT</name>
<comment type="caution">
    <text evidence="1">The sequence shown here is derived from an EMBL/GenBank/DDBJ whole genome shotgun (WGS) entry which is preliminary data.</text>
</comment>
<protein>
    <recommendedName>
        <fullName evidence="3">Integrase</fullName>
    </recommendedName>
</protein>
<dbReference type="Proteomes" id="UP001595444">
    <property type="component" value="Unassembled WGS sequence"/>
</dbReference>
<proteinExistence type="predicted"/>
<dbReference type="RefSeq" id="WP_194215946.1">
    <property type="nucleotide sequence ID" value="NZ_CP061205.1"/>
</dbReference>
<reference evidence="2" key="1">
    <citation type="journal article" date="2019" name="Int. J. Syst. Evol. Microbiol.">
        <title>The Global Catalogue of Microorganisms (GCM) 10K type strain sequencing project: providing services to taxonomists for standard genome sequencing and annotation.</title>
        <authorList>
            <consortium name="The Broad Institute Genomics Platform"/>
            <consortium name="The Broad Institute Genome Sequencing Center for Infectious Disease"/>
            <person name="Wu L."/>
            <person name="Ma J."/>
        </authorList>
    </citation>
    <scope>NUCLEOTIDE SEQUENCE [LARGE SCALE GENOMIC DNA]</scope>
    <source>
        <strain evidence="2">KCTC 62164</strain>
    </source>
</reference>
<sequence length="85" mass="9510">MASFTKRGTKGRAVVSYRGKRYSATLATKTEAKERASRKEQALKSYASGDMGRFKSVGDAFMRYAREVSLAKHFLPASIKSFEHL</sequence>
<organism evidence="1 2">
    <name type="scientific">Kordiimonas pumila</name>
    <dbReference type="NCBI Taxonomy" id="2161677"/>
    <lineage>
        <taxon>Bacteria</taxon>
        <taxon>Pseudomonadati</taxon>
        <taxon>Pseudomonadota</taxon>
        <taxon>Alphaproteobacteria</taxon>
        <taxon>Kordiimonadales</taxon>
        <taxon>Kordiimonadaceae</taxon>
        <taxon>Kordiimonas</taxon>
    </lineage>
</organism>